<dbReference type="EMBL" id="VORO01000032">
    <property type="protein sequence ID" value="TXD86990.1"/>
    <property type="molecule type" value="Genomic_DNA"/>
</dbReference>
<sequence length="229" mass="27574">MNIRLNKIIIENCKEFDLWTEILNQQRASIFTEEIQSEEEFTNVTYETSAVLGKIADLAIRYGNFKDDFDTSKMHLNLYGPSLIIKSIKTNGTYYLATDLEGIYLRTSFLHAENLKNMRDDFWSELFELKKFSGFEYEENSFFSIDVQRKYPELFQNYKDTMFLMFRKYFLSYTEKHNDIDIGFFKVQWKPEEDFGKMIEEICLAFKSMYKLDYKLWKITELRNKKSNH</sequence>
<protein>
    <submittedName>
        <fullName evidence="1">Uncharacterized protein</fullName>
    </submittedName>
</protein>
<name>A0A5C6ZDV5_9FLAO</name>
<comment type="caution">
    <text evidence="1">The sequence shown here is derived from an EMBL/GenBank/DDBJ whole genome shotgun (WGS) entry which is preliminary data.</text>
</comment>
<evidence type="ECO:0000313" key="1">
    <source>
        <dbReference type="EMBL" id="TXD86990.1"/>
    </source>
</evidence>
<dbReference type="RefSeq" id="WP_147088216.1">
    <property type="nucleotide sequence ID" value="NZ_VORM01000034.1"/>
</dbReference>
<accession>A0A5C6ZDV5</accession>
<proteinExistence type="predicted"/>
<reference evidence="1 2" key="1">
    <citation type="submission" date="2019-08" db="EMBL/GenBank/DDBJ databases">
        <title>Genomes of Subsaximicrobium wynnwilliamsii strains.</title>
        <authorList>
            <person name="Bowman J.P."/>
        </authorList>
    </citation>
    <scope>NUCLEOTIDE SEQUENCE [LARGE SCALE GENOMIC DNA]</scope>
    <source>
        <strain evidence="1 2">2-80-2</strain>
    </source>
</reference>
<dbReference type="AlphaFoldDB" id="A0A5C6ZDV5"/>
<keyword evidence="2" id="KW-1185">Reference proteome</keyword>
<organism evidence="1 2">
    <name type="scientific">Subsaximicrobium wynnwilliamsii</name>
    <dbReference type="NCBI Taxonomy" id="291179"/>
    <lineage>
        <taxon>Bacteria</taxon>
        <taxon>Pseudomonadati</taxon>
        <taxon>Bacteroidota</taxon>
        <taxon>Flavobacteriia</taxon>
        <taxon>Flavobacteriales</taxon>
        <taxon>Flavobacteriaceae</taxon>
        <taxon>Subsaximicrobium</taxon>
    </lineage>
</organism>
<gene>
    <name evidence="1" type="ORF">ESY86_18525</name>
</gene>
<evidence type="ECO:0000313" key="2">
    <source>
        <dbReference type="Proteomes" id="UP000321578"/>
    </source>
</evidence>
<dbReference type="Proteomes" id="UP000321578">
    <property type="component" value="Unassembled WGS sequence"/>
</dbReference>
<dbReference type="OrthoDB" id="1449616at2"/>